<proteinExistence type="predicted"/>
<dbReference type="VEuPathDB" id="VectorBase:AFUN000624"/>
<feature type="compositionally biased region" description="Low complexity" evidence="3">
    <location>
        <begin position="1"/>
        <end position="10"/>
    </location>
</feature>
<feature type="region of interest" description="Disordered" evidence="3">
    <location>
        <begin position="316"/>
        <end position="349"/>
    </location>
</feature>
<dbReference type="PANTHER" id="PTHR23236:SF11">
    <property type="entry name" value="EUKARYOTIC TRANSLATION INITIATION FACTOR 4H"/>
    <property type="match status" value="1"/>
</dbReference>
<name>A0A182R383_ANOFN</name>
<dbReference type="KEGG" id="afun:125763855"/>
<feature type="compositionally biased region" description="Basic and acidic residues" evidence="3">
    <location>
        <begin position="42"/>
        <end position="68"/>
    </location>
</feature>
<dbReference type="SUPFAM" id="SSF54928">
    <property type="entry name" value="RNA-binding domain, RBD"/>
    <property type="match status" value="2"/>
</dbReference>
<dbReference type="Pfam" id="PF00076">
    <property type="entry name" value="RRM_1"/>
    <property type="match status" value="2"/>
</dbReference>
<dbReference type="EnsemblMetazoa" id="AFUN000624-RA">
    <property type="protein sequence ID" value="AFUN000624-PA"/>
    <property type="gene ID" value="AFUN000624"/>
</dbReference>
<evidence type="ECO:0000256" key="3">
    <source>
        <dbReference type="SAM" id="MobiDB-lite"/>
    </source>
</evidence>
<dbReference type="PROSITE" id="PS50102">
    <property type="entry name" value="RRM"/>
    <property type="match status" value="2"/>
</dbReference>
<dbReference type="AlphaFoldDB" id="A0A182R383"/>
<dbReference type="Gene3D" id="3.30.70.330">
    <property type="match status" value="2"/>
</dbReference>
<dbReference type="GeneID" id="125763855"/>
<feature type="compositionally biased region" description="Basic and acidic residues" evidence="3">
    <location>
        <begin position="93"/>
        <end position="108"/>
    </location>
</feature>
<dbReference type="InterPro" id="IPR000504">
    <property type="entry name" value="RRM_dom"/>
</dbReference>
<feature type="compositionally biased region" description="Basic and acidic residues" evidence="3">
    <location>
        <begin position="121"/>
        <end position="132"/>
    </location>
</feature>
<sequence length="384" mass="43221">MLKVNLNKKLNSVKEKNGVSPASKVIRKTKKGASCANTEDAVESRIKIKSELHSESFKVKSEPAESNKTRNGTKVAKQKPAKKGATDTVESVVKMESESAEIETKTGESNEMNDTEVEEETPAKEGAKKSKGEESTIFIANLPTTMKKSQIKTLFSTYGDVQTVRIRRNDGLPIYHRKDLKNVLSLIAYVRFSTKEEMEKACAMNGQLVGENRIRVCPEGKKQIGNIHSTVFVGNIKQGTTENELYDFFRRVGPMEYVRLIANKNFAFVCFKQRVSIKEVLKLDQQLLNDRPLRIQRMEKERTNVKLNKKGNVVKRRKLPFNPKKKNDGAATADKRKDAKANDDFHGKLSEAKKKKNFFKSAGGSARHTKMLASKLKAAMQKLH</sequence>
<reference evidence="5" key="1">
    <citation type="submission" date="2020-05" db="UniProtKB">
        <authorList>
            <consortium name="EnsemblMetazoa"/>
        </authorList>
    </citation>
    <scope>IDENTIFICATION</scope>
    <source>
        <strain evidence="5">FUMOZ</strain>
    </source>
</reference>
<dbReference type="InterPro" id="IPR012677">
    <property type="entry name" value="Nucleotide-bd_a/b_plait_sf"/>
</dbReference>
<dbReference type="SMART" id="SM00360">
    <property type="entry name" value="RRM"/>
    <property type="match status" value="2"/>
</dbReference>
<dbReference type="InterPro" id="IPR035979">
    <property type="entry name" value="RBD_domain_sf"/>
</dbReference>
<accession>A0A182R383</accession>
<dbReference type="RefSeq" id="XP_049283444.1">
    <property type="nucleotide sequence ID" value="XM_049427487.1"/>
</dbReference>
<dbReference type="OrthoDB" id="442677at2759"/>
<keyword evidence="1 2" id="KW-0694">RNA-binding</keyword>
<evidence type="ECO:0000256" key="2">
    <source>
        <dbReference type="PROSITE-ProRule" id="PRU00176"/>
    </source>
</evidence>
<protein>
    <recommendedName>
        <fullName evidence="4">RRM domain-containing protein</fullName>
    </recommendedName>
</protein>
<dbReference type="GO" id="GO:0003723">
    <property type="term" value="F:RNA binding"/>
    <property type="evidence" value="ECO:0007669"/>
    <property type="project" value="UniProtKB-UniRule"/>
</dbReference>
<organism evidence="5">
    <name type="scientific">Anopheles funestus</name>
    <name type="common">African malaria mosquito</name>
    <dbReference type="NCBI Taxonomy" id="62324"/>
    <lineage>
        <taxon>Eukaryota</taxon>
        <taxon>Metazoa</taxon>
        <taxon>Ecdysozoa</taxon>
        <taxon>Arthropoda</taxon>
        <taxon>Hexapoda</taxon>
        <taxon>Insecta</taxon>
        <taxon>Pterygota</taxon>
        <taxon>Neoptera</taxon>
        <taxon>Endopterygota</taxon>
        <taxon>Diptera</taxon>
        <taxon>Nematocera</taxon>
        <taxon>Culicoidea</taxon>
        <taxon>Culicidae</taxon>
        <taxon>Anophelinae</taxon>
        <taxon>Anopheles</taxon>
    </lineage>
</organism>
<feature type="compositionally biased region" description="Acidic residues" evidence="3">
    <location>
        <begin position="111"/>
        <end position="120"/>
    </location>
</feature>
<evidence type="ECO:0000313" key="5">
    <source>
        <dbReference type="EnsemblMetazoa" id="AFUN000624-PA"/>
    </source>
</evidence>
<feature type="domain" description="RRM" evidence="4">
    <location>
        <begin position="135"/>
        <end position="216"/>
    </location>
</feature>
<dbReference type="STRING" id="62324.A0A182R383"/>
<feature type="compositionally biased region" description="Basic and acidic residues" evidence="3">
    <location>
        <begin position="325"/>
        <end position="349"/>
    </location>
</feature>
<evidence type="ECO:0000256" key="1">
    <source>
        <dbReference type="ARBA" id="ARBA00022884"/>
    </source>
</evidence>
<feature type="domain" description="RRM" evidence="4">
    <location>
        <begin position="229"/>
        <end position="300"/>
    </location>
</feature>
<dbReference type="VEuPathDB" id="VectorBase:AFUN2_005963"/>
<evidence type="ECO:0000259" key="4">
    <source>
        <dbReference type="PROSITE" id="PS50102"/>
    </source>
</evidence>
<dbReference type="PANTHER" id="PTHR23236">
    <property type="entry name" value="EUKARYOTIC TRANSLATION INITIATION FACTOR 4B/4H"/>
    <property type="match status" value="1"/>
</dbReference>
<feature type="region of interest" description="Disordered" evidence="3">
    <location>
        <begin position="1"/>
        <end position="132"/>
    </location>
</feature>